<evidence type="ECO:0000313" key="2">
    <source>
        <dbReference type="Proteomes" id="UP000324222"/>
    </source>
</evidence>
<protein>
    <submittedName>
        <fullName evidence="1">Uncharacterized protein</fullName>
    </submittedName>
</protein>
<name>A0A5B7KJ11_PORTR</name>
<dbReference type="EMBL" id="VSRR010153509">
    <property type="protein sequence ID" value="MPD06884.1"/>
    <property type="molecule type" value="Genomic_DNA"/>
</dbReference>
<sequence length="103" mass="11926">MVIPDLHCLQYGDSAITAMPAQPTWEDTITKVTIPLYRVTIALYKSPYSRHHISSPYQTASRKDFHHHEFTINEAYITTRTPYHSLFTIRTPYQASPFTIKTP</sequence>
<proteinExistence type="predicted"/>
<reference evidence="1 2" key="1">
    <citation type="submission" date="2019-05" db="EMBL/GenBank/DDBJ databases">
        <title>Another draft genome of Portunus trituberculatus and its Hox gene families provides insights of decapod evolution.</title>
        <authorList>
            <person name="Jeong J.-H."/>
            <person name="Song I."/>
            <person name="Kim S."/>
            <person name="Choi T."/>
            <person name="Kim D."/>
            <person name="Ryu S."/>
            <person name="Kim W."/>
        </authorList>
    </citation>
    <scope>NUCLEOTIDE SEQUENCE [LARGE SCALE GENOMIC DNA]</scope>
    <source>
        <tissue evidence="1">Muscle</tissue>
    </source>
</reference>
<comment type="caution">
    <text evidence="1">The sequence shown here is derived from an EMBL/GenBank/DDBJ whole genome shotgun (WGS) entry which is preliminary data.</text>
</comment>
<organism evidence="1 2">
    <name type="scientific">Portunus trituberculatus</name>
    <name type="common">Swimming crab</name>
    <name type="synonym">Neptunus trituberculatus</name>
    <dbReference type="NCBI Taxonomy" id="210409"/>
    <lineage>
        <taxon>Eukaryota</taxon>
        <taxon>Metazoa</taxon>
        <taxon>Ecdysozoa</taxon>
        <taxon>Arthropoda</taxon>
        <taxon>Crustacea</taxon>
        <taxon>Multicrustacea</taxon>
        <taxon>Malacostraca</taxon>
        <taxon>Eumalacostraca</taxon>
        <taxon>Eucarida</taxon>
        <taxon>Decapoda</taxon>
        <taxon>Pleocyemata</taxon>
        <taxon>Brachyura</taxon>
        <taxon>Eubrachyura</taxon>
        <taxon>Portunoidea</taxon>
        <taxon>Portunidae</taxon>
        <taxon>Portuninae</taxon>
        <taxon>Portunus</taxon>
    </lineage>
</organism>
<keyword evidence="2" id="KW-1185">Reference proteome</keyword>
<gene>
    <name evidence="1" type="ORF">E2C01_102715</name>
</gene>
<dbReference type="Proteomes" id="UP000324222">
    <property type="component" value="Unassembled WGS sequence"/>
</dbReference>
<dbReference type="AlphaFoldDB" id="A0A5B7KJ11"/>
<evidence type="ECO:0000313" key="1">
    <source>
        <dbReference type="EMBL" id="MPD06884.1"/>
    </source>
</evidence>
<accession>A0A5B7KJ11</accession>